<gene>
    <name evidence="2" type="ORF">CLLI_27100</name>
</gene>
<evidence type="ECO:0000313" key="2">
    <source>
        <dbReference type="EMBL" id="PRR76780.1"/>
    </source>
</evidence>
<name>A0A2T0AZT4_9CLOT</name>
<keyword evidence="3" id="KW-1185">Reference proteome</keyword>
<dbReference type="RefSeq" id="WP_106064730.1">
    <property type="nucleotide sequence ID" value="NZ_PVXO01000073.1"/>
</dbReference>
<organism evidence="2 3">
    <name type="scientific">Clostridium liquoris</name>
    <dbReference type="NCBI Taxonomy" id="1289519"/>
    <lineage>
        <taxon>Bacteria</taxon>
        <taxon>Bacillati</taxon>
        <taxon>Bacillota</taxon>
        <taxon>Clostridia</taxon>
        <taxon>Eubacteriales</taxon>
        <taxon>Clostridiaceae</taxon>
        <taxon>Clostridium</taxon>
    </lineage>
</organism>
<proteinExistence type="predicted"/>
<dbReference type="OrthoDB" id="2082016at2"/>
<accession>A0A2T0AZT4</accession>
<dbReference type="EMBL" id="PVXO01000073">
    <property type="protein sequence ID" value="PRR76780.1"/>
    <property type="molecule type" value="Genomic_DNA"/>
</dbReference>
<comment type="caution">
    <text evidence="2">The sequence shown here is derived from an EMBL/GenBank/DDBJ whole genome shotgun (WGS) entry which is preliminary data.</text>
</comment>
<feature type="transmembrane region" description="Helical" evidence="1">
    <location>
        <begin position="9"/>
        <end position="29"/>
    </location>
</feature>
<evidence type="ECO:0000313" key="3">
    <source>
        <dbReference type="Proteomes" id="UP000239706"/>
    </source>
</evidence>
<evidence type="ECO:0008006" key="4">
    <source>
        <dbReference type="Google" id="ProtNLM"/>
    </source>
</evidence>
<sequence length="205" mass="23951">MEMKNKKRIYVILVIMVSAIIFSLSYYMALAKIKSNNRENRDDKVQVNNIGEEIDKIAVQGSGDEKIHPDTSIEFKIRYKKSGDTVIEKVEKGRNVNEKTKNTLEERYKKEDYKLEEASSSKIILVKELDKYLPNKYVLGIKGQYLAIYRTDSNGDMYIENEQTDITGKRIDHLKEQDINLLTNGSRYFQCNSREEVLSRLEDYE</sequence>
<dbReference type="AlphaFoldDB" id="A0A2T0AZT4"/>
<reference evidence="2 3" key="1">
    <citation type="submission" date="2018-03" db="EMBL/GenBank/DDBJ databases">
        <title>Genome sequence of Clostridium liquoris DSM 100320.</title>
        <authorList>
            <person name="Poehlein A."/>
            <person name="Daniel R."/>
        </authorList>
    </citation>
    <scope>NUCLEOTIDE SEQUENCE [LARGE SCALE GENOMIC DNA]</scope>
    <source>
        <strain evidence="2 3">DSM 100320</strain>
    </source>
</reference>
<evidence type="ECO:0000256" key="1">
    <source>
        <dbReference type="SAM" id="Phobius"/>
    </source>
</evidence>
<dbReference type="Proteomes" id="UP000239706">
    <property type="component" value="Unassembled WGS sequence"/>
</dbReference>
<keyword evidence="1" id="KW-0472">Membrane</keyword>
<protein>
    <recommendedName>
        <fullName evidence="4">Bypass of forespore C C-terminal domain-containing protein</fullName>
    </recommendedName>
</protein>
<keyword evidence="1" id="KW-1133">Transmembrane helix</keyword>
<keyword evidence="1" id="KW-0812">Transmembrane</keyword>